<dbReference type="GO" id="GO:0160148">
    <property type="term" value="F:tRNA pseudouridine(55) synthase activity"/>
    <property type="evidence" value="ECO:0007669"/>
    <property type="project" value="UniProtKB-EC"/>
</dbReference>
<comment type="similarity">
    <text evidence="2 5">Belongs to the pseudouridine synthase TruB family. Type 1 subfamily.</text>
</comment>
<dbReference type="Gene3D" id="3.30.2350.10">
    <property type="entry name" value="Pseudouridine synthase"/>
    <property type="match status" value="1"/>
</dbReference>
<evidence type="ECO:0000259" key="8">
    <source>
        <dbReference type="Pfam" id="PF16198"/>
    </source>
</evidence>
<evidence type="ECO:0000313" key="10">
    <source>
        <dbReference type="Proteomes" id="UP000296153"/>
    </source>
</evidence>
<feature type="domain" description="Pseudouridine synthase II N-terminal" evidence="6">
    <location>
        <begin position="30"/>
        <end position="177"/>
    </location>
</feature>
<keyword evidence="3 5" id="KW-0819">tRNA processing</keyword>
<dbReference type="Proteomes" id="UP000296153">
    <property type="component" value="Unassembled WGS sequence"/>
</dbReference>
<feature type="domain" description="tRNA pseudouridine synthase II TruB subfamily 1 C-terminal" evidence="7">
    <location>
        <begin position="249"/>
        <end position="306"/>
    </location>
</feature>
<dbReference type="OrthoDB" id="9802309at2"/>
<evidence type="ECO:0000256" key="2">
    <source>
        <dbReference type="ARBA" id="ARBA00005642"/>
    </source>
</evidence>
<evidence type="ECO:0000256" key="3">
    <source>
        <dbReference type="ARBA" id="ARBA00022694"/>
    </source>
</evidence>
<dbReference type="GO" id="GO:0003723">
    <property type="term" value="F:RNA binding"/>
    <property type="evidence" value="ECO:0007669"/>
    <property type="project" value="InterPro"/>
</dbReference>
<dbReference type="Pfam" id="PF16198">
    <property type="entry name" value="TruB_C_2"/>
    <property type="match status" value="1"/>
</dbReference>
<dbReference type="InterPro" id="IPR014780">
    <property type="entry name" value="tRNA_psdUridine_synth_TruB"/>
</dbReference>
<dbReference type="Pfam" id="PF09157">
    <property type="entry name" value="TruB-C_2"/>
    <property type="match status" value="1"/>
</dbReference>
<comment type="catalytic activity">
    <reaction evidence="1 5">
        <text>uridine(55) in tRNA = pseudouridine(55) in tRNA</text>
        <dbReference type="Rhea" id="RHEA:42532"/>
        <dbReference type="Rhea" id="RHEA-COMP:10101"/>
        <dbReference type="Rhea" id="RHEA-COMP:10102"/>
        <dbReference type="ChEBI" id="CHEBI:65314"/>
        <dbReference type="ChEBI" id="CHEBI:65315"/>
        <dbReference type="EC" id="5.4.99.25"/>
    </reaction>
</comment>
<dbReference type="RefSeq" id="WP_136130963.1">
    <property type="nucleotide sequence ID" value="NZ_PDKT01000002.1"/>
</dbReference>
<comment type="caution">
    <text evidence="5">Lacks conserved residue(s) required for the propagation of feature annotation.</text>
</comment>
<evidence type="ECO:0000259" key="7">
    <source>
        <dbReference type="Pfam" id="PF09157"/>
    </source>
</evidence>
<dbReference type="GO" id="GO:0031119">
    <property type="term" value="P:tRNA pseudouridine synthesis"/>
    <property type="evidence" value="ECO:0007669"/>
    <property type="project" value="UniProtKB-UniRule"/>
</dbReference>
<dbReference type="CDD" id="cd02573">
    <property type="entry name" value="PseudoU_synth_EcTruB"/>
    <property type="match status" value="1"/>
</dbReference>
<dbReference type="InterPro" id="IPR020103">
    <property type="entry name" value="PsdUridine_synth_cat_dom_sf"/>
</dbReference>
<comment type="function">
    <text evidence="5">Responsible for synthesis of pseudouridine from uracil-55 in the psi GC loop of transfer RNAs.</text>
</comment>
<dbReference type="NCBIfam" id="TIGR00431">
    <property type="entry name" value="TruB"/>
    <property type="match status" value="1"/>
</dbReference>
<evidence type="ECO:0000313" key="9">
    <source>
        <dbReference type="EMBL" id="PPI87935.1"/>
    </source>
</evidence>
<dbReference type="CDD" id="cd21152">
    <property type="entry name" value="PUA_TruB_bacterial"/>
    <property type="match status" value="1"/>
</dbReference>
<proteinExistence type="inferred from homology"/>
<keyword evidence="4 5" id="KW-0413">Isomerase</keyword>
<feature type="binding site" evidence="5">
    <location>
        <position position="197"/>
    </location>
    <ligand>
        <name>substrate</name>
    </ligand>
</feature>
<feature type="binding site" evidence="5">
    <location>
        <position position="73"/>
    </location>
    <ligand>
        <name>substrate</name>
    </ligand>
</feature>
<gene>
    <name evidence="5" type="primary">truB</name>
    <name evidence="9" type="ORF">CRV12_01820</name>
</gene>
<evidence type="ECO:0000259" key="6">
    <source>
        <dbReference type="Pfam" id="PF01509"/>
    </source>
</evidence>
<dbReference type="EMBL" id="PDKT01000002">
    <property type="protein sequence ID" value="PPI87935.1"/>
    <property type="molecule type" value="Genomic_DNA"/>
</dbReference>
<dbReference type="InterPro" id="IPR002501">
    <property type="entry name" value="PsdUridine_synth_N"/>
</dbReference>
<organism evidence="9 10">
    <name type="scientific">Candidatus Pantoea edessiphila</name>
    <dbReference type="NCBI Taxonomy" id="2044610"/>
    <lineage>
        <taxon>Bacteria</taxon>
        <taxon>Pseudomonadati</taxon>
        <taxon>Pseudomonadota</taxon>
        <taxon>Gammaproteobacteria</taxon>
        <taxon>Enterobacterales</taxon>
        <taxon>Erwiniaceae</taxon>
        <taxon>Pantoea</taxon>
    </lineage>
</organism>
<dbReference type="HAMAP" id="MF_01080">
    <property type="entry name" value="TruB_bact"/>
    <property type="match status" value="1"/>
</dbReference>
<feature type="domain" description="tRNA pseudouridylate synthase B C-terminal" evidence="8">
    <location>
        <begin position="178"/>
        <end position="245"/>
    </location>
</feature>
<accession>A0A2P5T030</accession>
<dbReference type="SUPFAM" id="SSF88697">
    <property type="entry name" value="PUA domain-like"/>
    <property type="match status" value="1"/>
</dbReference>
<comment type="caution">
    <text evidence="9">The sequence shown here is derived from an EMBL/GenBank/DDBJ whole genome shotgun (WGS) entry which is preliminary data.</text>
</comment>
<dbReference type="Gene3D" id="2.30.130.10">
    <property type="entry name" value="PUA domain"/>
    <property type="match status" value="1"/>
</dbReference>
<dbReference type="Pfam" id="PF01509">
    <property type="entry name" value="TruB_N"/>
    <property type="match status" value="1"/>
</dbReference>
<evidence type="ECO:0000256" key="4">
    <source>
        <dbReference type="ARBA" id="ARBA00023235"/>
    </source>
</evidence>
<feature type="active site" description="Nucleophile" evidence="5">
    <location>
        <position position="45"/>
    </location>
</feature>
<dbReference type="SUPFAM" id="SSF55120">
    <property type="entry name" value="Pseudouridine synthase"/>
    <property type="match status" value="1"/>
</dbReference>
<dbReference type="EC" id="5.4.99.25" evidence="5"/>
<dbReference type="InterPro" id="IPR036974">
    <property type="entry name" value="PUA_sf"/>
</dbReference>
<name>A0A2P5T030_9GAMM</name>
<dbReference type="InterPro" id="IPR032819">
    <property type="entry name" value="TruB_C"/>
</dbReference>
<dbReference type="InterPro" id="IPR015240">
    <property type="entry name" value="tRNA_sdUridine_synth_fam1_C"/>
</dbReference>
<sequence length="309" mass="34931">MYFSCPNVNGVLLLDKSKGVSSNYALQEVRRIFNFSKAGYTGTLDPLATGMLPICFGSSTKFSRYLLDSDKRYLVTAKLGKRTDTSDCYGKILKESPILFNREQLNNVLKNFRGNISQVPSMFSALKHQGIPLYKYARKGIIIQRKERLINVYKLKVIKWDNDELELDISCSKGTYIRTLIEDIGEQLGCSAYVIALRRLQVAKCSLYKMLTLDQLNKLFSIFIKTGISLKELIDQLILPIDSQLSHLPVVNLLPLSARRFKQGQLIFINKLTLNGLVRVTEGTLHKFIGIAKIAHNGYIAPQCLLNND</sequence>
<reference evidence="9 10" key="1">
    <citation type="journal article" date="2018" name="Genome Biol. Evol.">
        <title>Cladogenesis and Genomic Streamlining in Extracellular Endosymbionts of Tropical Stink Bugs.</title>
        <authorList>
            <person name="Otero-Bravo A."/>
            <person name="Goffredi S."/>
            <person name="Sabree Z.L."/>
        </authorList>
    </citation>
    <scope>NUCLEOTIDE SEQUENCE [LARGE SCALE GENOMIC DNA]</scope>
    <source>
        <strain evidence="9 10">SoEE</strain>
    </source>
</reference>
<dbReference type="PANTHER" id="PTHR13767">
    <property type="entry name" value="TRNA-PSEUDOURIDINE SYNTHASE"/>
    <property type="match status" value="1"/>
</dbReference>
<evidence type="ECO:0000256" key="5">
    <source>
        <dbReference type="HAMAP-Rule" id="MF_01080"/>
    </source>
</evidence>
<evidence type="ECO:0000256" key="1">
    <source>
        <dbReference type="ARBA" id="ARBA00000385"/>
    </source>
</evidence>
<feature type="binding site" evidence="5">
    <location>
        <position position="176"/>
    </location>
    <ligand>
        <name>substrate</name>
    </ligand>
</feature>
<dbReference type="InterPro" id="IPR015947">
    <property type="entry name" value="PUA-like_sf"/>
</dbReference>
<dbReference type="PANTHER" id="PTHR13767:SF2">
    <property type="entry name" value="PSEUDOURIDYLATE SYNTHASE TRUB1"/>
    <property type="match status" value="1"/>
</dbReference>
<protein>
    <recommendedName>
        <fullName evidence="5">tRNA pseudouridine synthase B</fullName>
        <ecNumber evidence="5">5.4.99.25</ecNumber>
    </recommendedName>
    <alternativeName>
        <fullName evidence="5">tRNA pseudouridine(55) synthase</fullName>
        <shortName evidence="5">Psi55 synthase</shortName>
    </alternativeName>
    <alternativeName>
        <fullName evidence="5">tRNA pseudouridylate synthase</fullName>
    </alternativeName>
    <alternativeName>
        <fullName evidence="5">tRNA-uridine isomerase</fullName>
    </alternativeName>
</protein>
<dbReference type="AlphaFoldDB" id="A0A2P5T030"/>
<dbReference type="GO" id="GO:1990481">
    <property type="term" value="P:mRNA pseudouridine synthesis"/>
    <property type="evidence" value="ECO:0007669"/>
    <property type="project" value="TreeGrafter"/>
</dbReference>